<dbReference type="RefSeq" id="WP_244821339.1">
    <property type="nucleotide sequence ID" value="NZ_CP112998.1"/>
</dbReference>
<proteinExistence type="predicted"/>
<keyword evidence="2" id="KW-1185">Reference proteome</keyword>
<dbReference type="Gene3D" id="3.40.50.1110">
    <property type="entry name" value="SGNH hydrolase"/>
    <property type="match status" value="1"/>
</dbReference>
<sequence length="346" mass="37704">MDDHPHRPGSQSRNNFSRRRFFLHSGAAILTTTLLTSCSDLLDNVLSKNDKESEPMAEEPKRDQTLAFFGDSLTIGAGGTFPYGTLVGAMLPGRPIVSDGIGGQIALSIACRQGGTPIKLSVEGDKLNGAKAVKITKLSNEFLSTPINYNTYSRAGTIAGVKCTVTRMANEEKGEMYTLTPDSESTAAIPAGSEFVIEDSLRLKSATQILWYGRNNMDHVTAEDEIISALDSSIAYITDPKRYIVLGILLAVPEVKGTDRYNKVIAINEKLSSKYGRAFVPMTPPTAAEMAAINYTPTSQDLADLENMNFPTGLRPDNKADYIHINDKGYQIIANRVVAKLKELKY</sequence>
<reference evidence="1" key="1">
    <citation type="submission" date="2022-11" db="EMBL/GenBank/DDBJ databases">
        <title>Dyadobacter pollutisoli sp. nov., isolated from plastic dumped soil.</title>
        <authorList>
            <person name="Kim J.M."/>
            <person name="Kim K.R."/>
            <person name="Lee J.K."/>
            <person name="Hao L."/>
            <person name="Jeon C.O."/>
        </authorList>
    </citation>
    <scope>NUCLEOTIDE SEQUENCE</scope>
    <source>
        <strain evidence="1">U1</strain>
    </source>
</reference>
<dbReference type="GO" id="GO:0016788">
    <property type="term" value="F:hydrolase activity, acting on ester bonds"/>
    <property type="evidence" value="ECO:0007669"/>
    <property type="project" value="UniProtKB-ARBA"/>
</dbReference>
<evidence type="ECO:0000313" key="2">
    <source>
        <dbReference type="Proteomes" id="UP001164653"/>
    </source>
</evidence>
<gene>
    <name evidence="1" type="ORF">ON006_27205</name>
</gene>
<keyword evidence="1" id="KW-0378">Hydrolase</keyword>
<protein>
    <submittedName>
        <fullName evidence="1">SGNH/GDSL hydrolase family protein</fullName>
    </submittedName>
</protein>
<dbReference type="SUPFAM" id="SSF52266">
    <property type="entry name" value="SGNH hydrolase"/>
    <property type="match status" value="1"/>
</dbReference>
<dbReference type="InterPro" id="IPR036514">
    <property type="entry name" value="SGNH_hydro_sf"/>
</dbReference>
<dbReference type="AlphaFoldDB" id="A0A9E8N8R3"/>
<dbReference type="KEGG" id="dpf:ON006_27205"/>
<dbReference type="Proteomes" id="UP001164653">
    <property type="component" value="Chromosome"/>
</dbReference>
<dbReference type="EMBL" id="CP112998">
    <property type="protein sequence ID" value="WAC11408.1"/>
    <property type="molecule type" value="Genomic_DNA"/>
</dbReference>
<evidence type="ECO:0000313" key="1">
    <source>
        <dbReference type="EMBL" id="WAC11408.1"/>
    </source>
</evidence>
<organism evidence="1 2">
    <name type="scientific">Dyadobacter pollutisoli</name>
    <dbReference type="NCBI Taxonomy" id="2910158"/>
    <lineage>
        <taxon>Bacteria</taxon>
        <taxon>Pseudomonadati</taxon>
        <taxon>Bacteroidota</taxon>
        <taxon>Cytophagia</taxon>
        <taxon>Cytophagales</taxon>
        <taxon>Spirosomataceae</taxon>
        <taxon>Dyadobacter</taxon>
    </lineage>
</organism>
<name>A0A9E8N8R3_9BACT</name>
<accession>A0A9E8N8R3</accession>